<reference evidence="1" key="1">
    <citation type="submission" date="2022-07" db="EMBL/GenBank/DDBJ databases">
        <title>Genome analysis of Parmales, a sister group of diatoms, reveals the evolutionary specialization of diatoms from phago-mixotrophs to photoautotrophs.</title>
        <authorList>
            <person name="Ban H."/>
            <person name="Sato S."/>
            <person name="Yoshikawa S."/>
            <person name="Kazumasa Y."/>
            <person name="Nakamura Y."/>
            <person name="Ichinomiya M."/>
            <person name="Saitoh K."/>
            <person name="Sato N."/>
            <person name="Blanc-Mathieu R."/>
            <person name="Endo H."/>
            <person name="Kuwata A."/>
            <person name="Ogata H."/>
        </authorList>
    </citation>
    <scope>NUCLEOTIDE SEQUENCE</scope>
</reference>
<dbReference type="OrthoDB" id="10648151at2759"/>
<dbReference type="Proteomes" id="UP001165082">
    <property type="component" value="Unassembled WGS sequence"/>
</dbReference>
<dbReference type="EMBL" id="BRXZ01001752">
    <property type="protein sequence ID" value="GMH46214.1"/>
    <property type="molecule type" value="Genomic_DNA"/>
</dbReference>
<feature type="non-terminal residue" evidence="1">
    <location>
        <position position="127"/>
    </location>
</feature>
<protein>
    <submittedName>
        <fullName evidence="1">Uncharacterized protein</fullName>
    </submittedName>
</protein>
<dbReference type="InterPro" id="IPR038765">
    <property type="entry name" value="Papain-like_cys_pep_sf"/>
</dbReference>
<evidence type="ECO:0000313" key="2">
    <source>
        <dbReference type="Proteomes" id="UP001165082"/>
    </source>
</evidence>
<name>A0A9W6Z2R3_9STRA</name>
<comment type="caution">
    <text evidence="1">The sequence shown here is derived from an EMBL/GenBank/DDBJ whole genome shotgun (WGS) entry which is preliminary data.</text>
</comment>
<dbReference type="AlphaFoldDB" id="A0A9W6Z2R3"/>
<proteinExistence type="predicted"/>
<keyword evidence="2" id="KW-1185">Reference proteome</keyword>
<dbReference type="SUPFAM" id="SSF54001">
    <property type="entry name" value="Cysteine proteinases"/>
    <property type="match status" value="1"/>
</dbReference>
<gene>
    <name evidence="1" type="ORF">TrRE_jg1688</name>
</gene>
<accession>A0A9W6Z2R3</accession>
<sequence>MQCLARTTLLKTLEDQQKESAEAGVDLNDSEPSSSTISHHLLLSLKSTLSPSPSSTPILNLLSHLHALHPGVILTSNFQQDSLEVLTYLLSHVPSHSFTCSQSSVVTCLTCGSSRPLGSSLSSPLGH</sequence>
<evidence type="ECO:0000313" key="1">
    <source>
        <dbReference type="EMBL" id="GMH46214.1"/>
    </source>
</evidence>
<organism evidence="1 2">
    <name type="scientific">Triparma retinervis</name>
    <dbReference type="NCBI Taxonomy" id="2557542"/>
    <lineage>
        <taxon>Eukaryota</taxon>
        <taxon>Sar</taxon>
        <taxon>Stramenopiles</taxon>
        <taxon>Ochrophyta</taxon>
        <taxon>Bolidophyceae</taxon>
        <taxon>Parmales</taxon>
        <taxon>Triparmaceae</taxon>
        <taxon>Triparma</taxon>
    </lineage>
</organism>